<evidence type="ECO:0000256" key="6">
    <source>
        <dbReference type="SAM" id="Phobius"/>
    </source>
</evidence>
<evidence type="ECO:0000313" key="8">
    <source>
        <dbReference type="Proteomes" id="UP000007801"/>
    </source>
</evidence>
<feature type="transmembrane region" description="Helical" evidence="6">
    <location>
        <begin position="102"/>
        <end position="133"/>
    </location>
</feature>
<evidence type="ECO:0000256" key="5">
    <source>
        <dbReference type="ARBA" id="ARBA00023136"/>
    </source>
</evidence>
<dbReference type="AlphaFoldDB" id="B3M2R6"/>
<dbReference type="PhylomeDB" id="B3M2R6"/>
<evidence type="ECO:0000313" key="7">
    <source>
        <dbReference type="EMBL" id="EDV42387.1"/>
    </source>
</evidence>
<evidence type="ECO:0000256" key="3">
    <source>
        <dbReference type="ARBA" id="ARBA00022692"/>
    </source>
</evidence>
<evidence type="ECO:0000256" key="4">
    <source>
        <dbReference type="ARBA" id="ARBA00022989"/>
    </source>
</evidence>
<protein>
    <submittedName>
        <fullName evidence="7">Uncharacterized protein</fullName>
    </submittedName>
</protein>
<keyword evidence="8" id="KW-1185">Reference proteome</keyword>
<feature type="transmembrane region" description="Helical" evidence="6">
    <location>
        <begin position="54"/>
        <end position="73"/>
    </location>
</feature>
<keyword evidence="4 6" id="KW-1133">Transmembrane helix</keyword>
<feature type="transmembrane region" description="Helical" evidence="6">
    <location>
        <begin position="209"/>
        <end position="227"/>
    </location>
</feature>
<dbReference type="FunCoup" id="B3M2R6">
    <property type="interactions" value="6"/>
</dbReference>
<dbReference type="InterPro" id="IPR002995">
    <property type="entry name" value="Surf4"/>
</dbReference>
<dbReference type="GeneID" id="6499829"/>
<dbReference type="GO" id="GO:0016020">
    <property type="term" value="C:membrane"/>
    <property type="evidence" value="ECO:0007669"/>
    <property type="project" value="UniProtKB-SubCell"/>
</dbReference>
<organism evidence="7 8">
    <name type="scientific">Drosophila ananassae</name>
    <name type="common">Fruit fly</name>
    <dbReference type="NCBI Taxonomy" id="7217"/>
    <lineage>
        <taxon>Eukaryota</taxon>
        <taxon>Metazoa</taxon>
        <taxon>Ecdysozoa</taxon>
        <taxon>Arthropoda</taxon>
        <taxon>Hexapoda</taxon>
        <taxon>Insecta</taxon>
        <taxon>Pterygota</taxon>
        <taxon>Neoptera</taxon>
        <taxon>Endopterygota</taxon>
        <taxon>Diptera</taxon>
        <taxon>Brachycera</taxon>
        <taxon>Muscomorpha</taxon>
        <taxon>Ephydroidea</taxon>
        <taxon>Drosophilidae</taxon>
        <taxon>Drosophila</taxon>
        <taxon>Sophophora</taxon>
    </lineage>
</organism>
<accession>B3M2R6</accession>
<keyword evidence="3 6" id="KW-0812">Transmembrane</keyword>
<dbReference type="eggNOG" id="KOG3998">
    <property type="taxonomic scope" value="Eukaryota"/>
</dbReference>
<dbReference type="KEGG" id="dan:6499829"/>
<dbReference type="OrthoDB" id="7859621at2759"/>
<dbReference type="Proteomes" id="UP000007801">
    <property type="component" value="Unassembled WGS sequence"/>
</dbReference>
<dbReference type="HOGENOM" id="CLU_104330_0_0_1"/>
<name>B3M2R6_DROAN</name>
<dbReference type="OMA" id="RESFWHK"/>
<comment type="similarity">
    <text evidence="2">Belongs to the SURF4 family.</text>
</comment>
<evidence type="ECO:0000256" key="1">
    <source>
        <dbReference type="ARBA" id="ARBA00004141"/>
    </source>
</evidence>
<dbReference type="Pfam" id="PF02077">
    <property type="entry name" value="SURF4"/>
    <property type="match status" value="1"/>
</dbReference>
<gene>
    <name evidence="7" type="primary">Dana\GF17040</name>
    <name evidence="7" type="synonym">dana_GLEANR_18308</name>
    <name evidence="7" type="ORF">GF17040</name>
</gene>
<evidence type="ECO:0000256" key="2">
    <source>
        <dbReference type="ARBA" id="ARBA00006945"/>
    </source>
</evidence>
<dbReference type="InParanoid" id="B3M2R6"/>
<proteinExistence type="inferred from homology"/>
<feature type="transmembrane region" description="Helical" evidence="6">
    <location>
        <begin position="145"/>
        <end position="165"/>
    </location>
</feature>
<dbReference type="EMBL" id="CH902617">
    <property type="protein sequence ID" value="EDV42387.1"/>
    <property type="molecule type" value="Genomic_DNA"/>
</dbReference>
<feature type="transmembrane region" description="Helical" evidence="6">
    <location>
        <begin position="172"/>
        <end position="189"/>
    </location>
</feature>
<dbReference type="STRING" id="7217.B3M2R6"/>
<comment type="subcellular location">
    <subcellularLocation>
        <location evidence="1">Membrane</location>
        <topology evidence="1">Multi-pass membrane protein</topology>
    </subcellularLocation>
</comment>
<reference evidence="7 8" key="1">
    <citation type="journal article" date="2007" name="Nature">
        <title>Evolution of genes and genomes on the Drosophila phylogeny.</title>
        <authorList>
            <consortium name="Drosophila 12 Genomes Consortium"/>
            <person name="Clark A.G."/>
            <person name="Eisen M.B."/>
            <person name="Smith D.R."/>
            <person name="Bergman C.M."/>
            <person name="Oliver B."/>
            <person name="Markow T.A."/>
            <person name="Kaufman T.C."/>
            <person name="Kellis M."/>
            <person name="Gelbart W."/>
            <person name="Iyer V.N."/>
            <person name="Pollard D.A."/>
            <person name="Sackton T.B."/>
            <person name="Larracuente A.M."/>
            <person name="Singh N.D."/>
            <person name="Abad J.P."/>
            <person name="Abt D.N."/>
            <person name="Adryan B."/>
            <person name="Aguade M."/>
            <person name="Akashi H."/>
            <person name="Anderson W.W."/>
            <person name="Aquadro C.F."/>
            <person name="Ardell D.H."/>
            <person name="Arguello R."/>
            <person name="Artieri C.G."/>
            <person name="Barbash D.A."/>
            <person name="Barker D."/>
            <person name="Barsanti P."/>
            <person name="Batterham P."/>
            <person name="Batzoglou S."/>
            <person name="Begun D."/>
            <person name="Bhutkar A."/>
            <person name="Blanco E."/>
            <person name="Bosak S.A."/>
            <person name="Bradley R.K."/>
            <person name="Brand A.D."/>
            <person name="Brent M.R."/>
            <person name="Brooks A.N."/>
            <person name="Brown R.H."/>
            <person name="Butlin R.K."/>
            <person name="Caggese C."/>
            <person name="Calvi B.R."/>
            <person name="Bernardo de Carvalho A."/>
            <person name="Caspi A."/>
            <person name="Castrezana S."/>
            <person name="Celniker S.E."/>
            <person name="Chang J.L."/>
            <person name="Chapple C."/>
            <person name="Chatterji S."/>
            <person name="Chinwalla A."/>
            <person name="Civetta A."/>
            <person name="Clifton S.W."/>
            <person name="Comeron J.M."/>
            <person name="Costello J.C."/>
            <person name="Coyne J.A."/>
            <person name="Daub J."/>
            <person name="David R.G."/>
            <person name="Delcher A.L."/>
            <person name="Delehaunty K."/>
            <person name="Do C.B."/>
            <person name="Ebling H."/>
            <person name="Edwards K."/>
            <person name="Eickbush T."/>
            <person name="Evans J.D."/>
            <person name="Filipski A."/>
            <person name="Findeiss S."/>
            <person name="Freyhult E."/>
            <person name="Fulton L."/>
            <person name="Fulton R."/>
            <person name="Garcia A.C."/>
            <person name="Gardiner A."/>
            <person name="Garfield D.A."/>
            <person name="Garvin B.E."/>
            <person name="Gibson G."/>
            <person name="Gilbert D."/>
            <person name="Gnerre S."/>
            <person name="Godfrey J."/>
            <person name="Good R."/>
            <person name="Gotea V."/>
            <person name="Gravely B."/>
            <person name="Greenberg A.J."/>
            <person name="Griffiths-Jones S."/>
            <person name="Gross S."/>
            <person name="Guigo R."/>
            <person name="Gustafson E.A."/>
            <person name="Haerty W."/>
            <person name="Hahn M.W."/>
            <person name="Halligan D.L."/>
            <person name="Halpern A.L."/>
            <person name="Halter G.M."/>
            <person name="Han M.V."/>
            <person name="Heger A."/>
            <person name="Hillier L."/>
            <person name="Hinrichs A.S."/>
            <person name="Holmes I."/>
            <person name="Hoskins R.A."/>
            <person name="Hubisz M.J."/>
            <person name="Hultmark D."/>
            <person name="Huntley M.A."/>
            <person name="Jaffe D.B."/>
            <person name="Jagadeeshan S."/>
            <person name="Jeck W.R."/>
            <person name="Johnson J."/>
            <person name="Jones C.D."/>
            <person name="Jordan W.C."/>
            <person name="Karpen G.H."/>
            <person name="Kataoka E."/>
            <person name="Keightley P.D."/>
            <person name="Kheradpour P."/>
            <person name="Kirkness E.F."/>
            <person name="Koerich L.B."/>
            <person name="Kristiansen K."/>
            <person name="Kudrna D."/>
            <person name="Kulathinal R.J."/>
            <person name="Kumar S."/>
            <person name="Kwok R."/>
            <person name="Lander E."/>
            <person name="Langley C.H."/>
            <person name="Lapoint R."/>
            <person name="Lazzaro B.P."/>
            <person name="Lee S.J."/>
            <person name="Levesque L."/>
            <person name="Li R."/>
            <person name="Lin C.F."/>
            <person name="Lin M.F."/>
            <person name="Lindblad-Toh K."/>
            <person name="Llopart A."/>
            <person name="Long M."/>
            <person name="Low L."/>
            <person name="Lozovsky E."/>
            <person name="Lu J."/>
            <person name="Luo M."/>
            <person name="Machado C.A."/>
            <person name="Makalowski W."/>
            <person name="Marzo M."/>
            <person name="Matsuda M."/>
            <person name="Matzkin L."/>
            <person name="McAllister B."/>
            <person name="McBride C.S."/>
            <person name="McKernan B."/>
            <person name="McKernan K."/>
            <person name="Mendez-Lago M."/>
            <person name="Minx P."/>
            <person name="Mollenhauer M.U."/>
            <person name="Montooth K."/>
            <person name="Mount S.M."/>
            <person name="Mu X."/>
            <person name="Myers E."/>
            <person name="Negre B."/>
            <person name="Newfeld S."/>
            <person name="Nielsen R."/>
            <person name="Noor M.A."/>
            <person name="O'Grady P."/>
            <person name="Pachter L."/>
            <person name="Papaceit M."/>
            <person name="Parisi M.J."/>
            <person name="Parisi M."/>
            <person name="Parts L."/>
            <person name="Pedersen J.S."/>
            <person name="Pesole G."/>
            <person name="Phillippy A.M."/>
            <person name="Ponting C.P."/>
            <person name="Pop M."/>
            <person name="Porcelli D."/>
            <person name="Powell J.R."/>
            <person name="Prohaska S."/>
            <person name="Pruitt K."/>
            <person name="Puig M."/>
            <person name="Quesneville H."/>
            <person name="Ram K.R."/>
            <person name="Rand D."/>
            <person name="Rasmussen M.D."/>
            <person name="Reed L.K."/>
            <person name="Reenan R."/>
            <person name="Reily A."/>
            <person name="Remington K.A."/>
            <person name="Rieger T.T."/>
            <person name="Ritchie M.G."/>
            <person name="Robin C."/>
            <person name="Rogers Y.H."/>
            <person name="Rohde C."/>
            <person name="Rozas J."/>
            <person name="Rubenfield M.J."/>
            <person name="Ruiz A."/>
            <person name="Russo S."/>
            <person name="Salzberg S.L."/>
            <person name="Sanchez-Gracia A."/>
            <person name="Saranga D.J."/>
            <person name="Sato H."/>
            <person name="Schaeffer S.W."/>
            <person name="Schatz M.C."/>
            <person name="Schlenke T."/>
            <person name="Schwartz R."/>
            <person name="Segarra C."/>
            <person name="Singh R.S."/>
            <person name="Sirot L."/>
            <person name="Sirota M."/>
            <person name="Sisneros N.B."/>
            <person name="Smith C.D."/>
            <person name="Smith T.F."/>
            <person name="Spieth J."/>
            <person name="Stage D.E."/>
            <person name="Stark A."/>
            <person name="Stephan W."/>
            <person name="Strausberg R.L."/>
            <person name="Strempel S."/>
            <person name="Sturgill D."/>
            <person name="Sutton G."/>
            <person name="Sutton G.G."/>
            <person name="Tao W."/>
            <person name="Teichmann S."/>
            <person name="Tobari Y.N."/>
            <person name="Tomimura Y."/>
            <person name="Tsolas J.M."/>
            <person name="Valente V.L."/>
            <person name="Venter E."/>
            <person name="Venter J.C."/>
            <person name="Vicario S."/>
            <person name="Vieira F.G."/>
            <person name="Vilella A.J."/>
            <person name="Villasante A."/>
            <person name="Walenz B."/>
            <person name="Wang J."/>
            <person name="Wasserman M."/>
            <person name="Watts T."/>
            <person name="Wilson D."/>
            <person name="Wilson R.K."/>
            <person name="Wing R.A."/>
            <person name="Wolfner M.F."/>
            <person name="Wong A."/>
            <person name="Wong G.K."/>
            <person name="Wu C.I."/>
            <person name="Wu G."/>
            <person name="Yamamoto D."/>
            <person name="Yang H.P."/>
            <person name="Yang S.P."/>
            <person name="Yorke J.A."/>
            <person name="Yoshida K."/>
            <person name="Zdobnov E."/>
            <person name="Zhang P."/>
            <person name="Zhang Y."/>
            <person name="Zimin A.V."/>
            <person name="Baldwin J."/>
            <person name="Abdouelleil A."/>
            <person name="Abdulkadir J."/>
            <person name="Abebe A."/>
            <person name="Abera B."/>
            <person name="Abreu J."/>
            <person name="Acer S.C."/>
            <person name="Aftuck L."/>
            <person name="Alexander A."/>
            <person name="An P."/>
            <person name="Anderson E."/>
            <person name="Anderson S."/>
            <person name="Arachi H."/>
            <person name="Azer M."/>
            <person name="Bachantsang P."/>
            <person name="Barry A."/>
            <person name="Bayul T."/>
            <person name="Berlin A."/>
            <person name="Bessette D."/>
            <person name="Bloom T."/>
            <person name="Blye J."/>
            <person name="Boguslavskiy L."/>
            <person name="Bonnet C."/>
            <person name="Boukhgalter B."/>
            <person name="Bourzgui I."/>
            <person name="Brown A."/>
            <person name="Cahill P."/>
            <person name="Channer S."/>
            <person name="Cheshatsang Y."/>
            <person name="Chuda L."/>
            <person name="Citroen M."/>
            <person name="Collymore A."/>
            <person name="Cooke P."/>
            <person name="Costello M."/>
            <person name="D'Aco K."/>
            <person name="Daza R."/>
            <person name="De Haan G."/>
            <person name="DeGray S."/>
            <person name="DeMaso C."/>
            <person name="Dhargay N."/>
            <person name="Dooley K."/>
            <person name="Dooley E."/>
            <person name="Doricent M."/>
            <person name="Dorje P."/>
            <person name="Dorjee K."/>
            <person name="Dupes A."/>
            <person name="Elong R."/>
            <person name="Falk J."/>
            <person name="Farina A."/>
            <person name="Faro S."/>
            <person name="Ferguson D."/>
            <person name="Fisher S."/>
            <person name="Foley C.D."/>
            <person name="Franke A."/>
            <person name="Friedrich D."/>
            <person name="Gadbois L."/>
            <person name="Gearin G."/>
            <person name="Gearin C.R."/>
            <person name="Giannoukos G."/>
            <person name="Goode T."/>
            <person name="Graham J."/>
            <person name="Grandbois E."/>
            <person name="Grewal S."/>
            <person name="Gyaltsen K."/>
            <person name="Hafez N."/>
            <person name="Hagos B."/>
            <person name="Hall J."/>
            <person name="Henson C."/>
            <person name="Hollinger A."/>
            <person name="Honan T."/>
            <person name="Huard M.D."/>
            <person name="Hughes L."/>
            <person name="Hurhula B."/>
            <person name="Husby M.E."/>
            <person name="Kamat A."/>
            <person name="Kanga B."/>
            <person name="Kashin S."/>
            <person name="Khazanovich D."/>
            <person name="Kisner P."/>
            <person name="Lance K."/>
            <person name="Lara M."/>
            <person name="Lee W."/>
            <person name="Lennon N."/>
            <person name="Letendre F."/>
            <person name="LeVine R."/>
            <person name="Lipovsky A."/>
            <person name="Liu X."/>
            <person name="Liu J."/>
            <person name="Liu S."/>
            <person name="Lokyitsang T."/>
            <person name="Lokyitsang Y."/>
            <person name="Lubonja R."/>
            <person name="Lui A."/>
            <person name="MacDonald P."/>
            <person name="Magnisalis V."/>
            <person name="Maru K."/>
            <person name="Matthews C."/>
            <person name="McCusker W."/>
            <person name="McDonough S."/>
            <person name="Mehta T."/>
            <person name="Meldrim J."/>
            <person name="Meneus L."/>
            <person name="Mihai O."/>
            <person name="Mihalev A."/>
            <person name="Mihova T."/>
            <person name="Mittelman R."/>
            <person name="Mlenga V."/>
            <person name="Montmayeur A."/>
            <person name="Mulrain L."/>
            <person name="Navidi A."/>
            <person name="Naylor J."/>
            <person name="Negash T."/>
            <person name="Nguyen T."/>
            <person name="Nguyen N."/>
            <person name="Nicol R."/>
            <person name="Norbu C."/>
            <person name="Norbu N."/>
            <person name="Novod N."/>
            <person name="O'Neill B."/>
            <person name="Osman S."/>
            <person name="Markiewicz E."/>
            <person name="Oyono O.L."/>
            <person name="Patti C."/>
            <person name="Phunkhang P."/>
            <person name="Pierre F."/>
            <person name="Priest M."/>
            <person name="Raghuraman S."/>
            <person name="Rege F."/>
            <person name="Reyes R."/>
            <person name="Rise C."/>
            <person name="Rogov P."/>
            <person name="Ross K."/>
            <person name="Ryan E."/>
            <person name="Settipalli S."/>
            <person name="Shea T."/>
            <person name="Sherpa N."/>
            <person name="Shi L."/>
            <person name="Shih D."/>
            <person name="Sparrow T."/>
            <person name="Spaulding J."/>
            <person name="Stalker J."/>
            <person name="Stange-Thomann N."/>
            <person name="Stavropoulos S."/>
            <person name="Stone C."/>
            <person name="Strader C."/>
            <person name="Tesfaye S."/>
            <person name="Thomson T."/>
            <person name="Thoulutsang Y."/>
            <person name="Thoulutsang D."/>
            <person name="Topham K."/>
            <person name="Topping I."/>
            <person name="Tsamla T."/>
            <person name="Vassiliev H."/>
            <person name="Vo A."/>
            <person name="Wangchuk T."/>
            <person name="Wangdi T."/>
            <person name="Weiand M."/>
            <person name="Wilkinson J."/>
            <person name="Wilson A."/>
            <person name="Yadav S."/>
            <person name="Young G."/>
            <person name="Yu Q."/>
            <person name="Zembek L."/>
            <person name="Zhong D."/>
            <person name="Zimmer A."/>
            <person name="Zwirko Z."/>
            <person name="Jaffe D.B."/>
            <person name="Alvarez P."/>
            <person name="Brockman W."/>
            <person name="Butler J."/>
            <person name="Chin C."/>
            <person name="Gnerre S."/>
            <person name="Grabherr M."/>
            <person name="Kleber M."/>
            <person name="Mauceli E."/>
            <person name="MacCallum I."/>
        </authorList>
    </citation>
    <scope>NUCLEOTIDE SEQUENCE [LARGE SCALE GENOMIC DNA]</scope>
    <source>
        <strain evidence="8">Tucson 14024-0371.13</strain>
    </source>
</reference>
<keyword evidence="5 6" id="KW-0472">Membrane</keyword>
<sequence>METNQVKLLKSIFLAVARCMIVSNFVADGMDCIKNCRFKAMELNLTWNCGIDLAELYLLLLGMVQLIASILVVAKKEKVLATGMLWMAAHLRLATNPLPRSFLMYLEVLGAIAALFVAMLDSCCEVVIAFLAVTYLNCHDFDCPLWHLVYKYIIKLLVTLVLVGYRLKISATLLILIITIHCWDAYAFWREPFAQENFEIRDRKLFHFWNKVTVMGGLLISFLRSQYRFDIF</sequence>